<organism evidence="1 2">
    <name type="scientific">Cirrhinus mrigala</name>
    <name type="common">Mrigala</name>
    <dbReference type="NCBI Taxonomy" id="683832"/>
    <lineage>
        <taxon>Eukaryota</taxon>
        <taxon>Metazoa</taxon>
        <taxon>Chordata</taxon>
        <taxon>Craniata</taxon>
        <taxon>Vertebrata</taxon>
        <taxon>Euteleostomi</taxon>
        <taxon>Actinopterygii</taxon>
        <taxon>Neopterygii</taxon>
        <taxon>Teleostei</taxon>
        <taxon>Ostariophysi</taxon>
        <taxon>Cypriniformes</taxon>
        <taxon>Cyprinidae</taxon>
        <taxon>Labeoninae</taxon>
        <taxon>Labeonini</taxon>
        <taxon>Cirrhinus</taxon>
    </lineage>
</organism>
<comment type="caution">
    <text evidence="1">The sequence shown here is derived from an EMBL/GenBank/DDBJ whole genome shotgun (WGS) entry which is preliminary data.</text>
</comment>
<gene>
    <name evidence="1" type="ORF">M9458_024732</name>
</gene>
<proteinExistence type="predicted"/>
<keyword evidence="2" id="KW-1185">Reference proteome</keyword>
<protein>
    <submittedName>
        <fullName evidence="1">Uncharacterized protein</fullName>
    </submittedName>
</protein>
<accession>A0ABD0Q047</accession>
<dbReference type="Proteomes" id="UP001529510">
    <property type="component" value="Unassembled WGS sequence"/>
</dbReference>
<sequence length="63" mass="6883">MSVMVQVPMHSDGNAGTEWSLCLPQRAFPVDTVGRFHSALEECTACDLWCVFVCGSEDKEFGG</sequence>
<reference evidence="1 2" key="1">
    <citation type="submission" date="2024-05" db="EMBL/GenBank/DDBJ databases">
        <title>Genome sequencing and assembly of Indian major carp, Cirrhinus mrigala (Hamilton, 1822).</title>
        <authorList>
            <person name="Mohindra V."/>
            <person name="Chowdhury L.M."/>
            <person name="Lal K."/>
            <person name="Jena J.K."/>
        </authorList>
    </citation>
    <scope>NUCLEOTIDE SEQUENCE [LARGE SCALE GENOMIC DNA]</scope>
    <source>
        <strain evidence="1">CM1030</strain>
        <tissue evidence="1">Blood</tissue>
    </source>
</reference>
<name>A0ABD0Q047_CIRMR</name>
<evidence type="ECO:0000313" key="1">
    <source>
        <dbReference type="EMBL" id="KAL0179290.1"/>
    </source>
</evidence>
<dbReference type="AlphaFoldDB" id="A0ABD0Q047"/>
<evidence type="ECO:0000313" key="2">
    <source>
        <dbReference type="Proteomes" id="UP001529510"/>
    </source>
</evidence>
<feature type="non-terminal residue" evidence="1">
    <location>
        <position position="63"/>
    </location>
</feature>
<dbReference type="EMBL" id="JAMKFB020000012">
    <property type="protein sequence ID" value="KAL0179290.1"/>
    <property type="molecule type" value="Genomic_DNA"/>
</dbReference>